<reference evidence="2 3" key="1">
    <citation type="journal article" date="2015" name="BMC Genomics">
        <title>Gene expression during zombie ant biting behavior reflects the complexity underlying fungal parasitic behavioral manipulation.</title>
        <authorList>
            <person name="de Bekker C."/>
            <person name="Ohm R.A."/>
            <person name="Loreto R.G."/>
            <person name="Sebastian A."/>
            <person name="Albert I."/>
            <person name="Merrow M."/>
            <person name="Brachmann A."/>
            <person name="Hughes D.P."/>
        </authorList>
    </citation>
    <scope>NUCLEOTIDE SEQUENCE [LARGE SCALE GENOMIC DNA]</scope>
    <source>
        <strain evidence="2 3">SC16a</strain>
    </source>
</reference>
<dbReference type="STRING" id="268505.A0A2A9P3K5"/>
<dbReference type="InterPro" id="IPR054448">
    <property type="entry name" value="HTH_put_ascomycetes"/>
</dbReference>
<keyword evidence="3" id="KW-1185">Reference proteome</keyword>
<reference evidence="2 3" key="2">
    <citation type="journal article" date="2017" name="Sci. Rep.">
        <title>Ant-infecting Ophiocordyceps genomes reveal a high diversity of potential behavioral manipulation genes and a possible major role for enterotoxins.</title>
        <authorList>
            <person name="de Bekker C."/>
            <person name="Ohm R.A."/>
            <person name="Evans H.C."/>
            <person name="Brachmann A."/>
            <person name="Hughes D.P."/>
        </authorList>
    </citation>
    <scope>NUCLEOTIDE SEQUENCE [LARGE SCALE GENOMIC DNA]</scope>
    <source>
        <strain evidence="2 3">SC16a</strain>
    </source>
</reference>
<protein>
    <recommendedName>
        <fullName evidence="1">Helix-turn-helix domain-containing protein</fullName>
    </recommendedName>
</protein>
<dbReference type="OrthoDB" id="4085451at2759"/>
<comment type="caution">
    <text evidence="2">The sequence shown here is derived from an EMBL/GenBank/DDBJ whole genome shotgun (WGS) entry which is preliminary data.</text>
</comment>
<feature type="domain" description="Helix-turn-helix" evidence="1">
    <location>
        <begin position="84"/>
        <end position="117"/>
    </location>
</feature>
<sequence>MDAESADFALRLRDVGVAQPYLHSQPSDETSLNTRFRTGPLSPSFARDNATLSVLEARQTIRRRADRESRDAHHYGFSGRQLFHMGILLKALQMRSGGRTNSDVEKTLGLQHGVMEKAANVTSPESNYLVINAKPHLRPSDKIIRV</sequence>
<dbReference type="Pfam" id="PF22943">
    <property type="entry name" value="HTH_68"/>
    <property type="match status" value="1"/>
</dbReference>
<accession>A0A2A9P3K5</accession>
<organism evidence="2 3">
    <name type="scientific">Ophiocordyceps unilateralis</name>
    <name type="common">Zombie-ant fungus</name>
    <name type="synonym">Torrubia unilateralis</name>
    <dbReference type="NCBI Taxonomy" id="268505"/>
    <lineage>
        <taxon>Eukaryota</taxon>
        <taxon>Fungi</taxon>
        <taxon>Dikarya</taxon>
        <taxon>Ascomycota</taxon>
        <taxon>Pezizomycotina</taxon>
        <taxon>Sordariomycetes</taxon>
        <taxon>Hypocreomycetidae</taxon>
        <taxon>Hypocreales</taxon>
        <taxon>Ophiocordycipitaceae</taxon>
        <taxon>Ophiocordyceps</taxon>
    </lineage>
</organism>
<dbReference type="Proteomes" id="UP000037136">
    <property type="component" value="Unassembled WGS sequence"/>
</dbReference>
<gene>
    <name evidence="2" type="ORF">XA68_18304</name>
</gene>
<dbReference type="AlphaFoldDB" id="A0A2A9P3K5"/>
<evidence type="ECO:0000259" key="1">
    <source>
        <dbReference type="Pfam" id="PF22943"/>
    </source>
</evidence>
<dbReference type="EMBL" id="LAZP02000914">
    <property type="protein sequence ID" value="PFH55446.1"/>
    <property type="molecule type" value="Genomic_DNA"/>
</dbReference>
<name>A0A2A9P3K5_OPHUN</name>
<evidence type="ECO:0000313" key="2">
    <source>
        <dbReference type="EMBL" id="PFH55446.1"/>
    </source>
</evidence>
<proteinExistence type="predicted"/>
<evidence type="ECO:0000313" key="3">
    <source>
        <dbReference type="Proteomes" id="UP000037136"/>
    </source>
</evidence>